<dbReference type="AlphaFoldDB" id="A0A2T8HP62"/>
<accession>A0A2T8HP62</accession>
<organism evidence="1 2">
    <name type="scientific">Pararhodobacter oceanensis</name>
    <dbReference type="NCBI Taxonomy" id="2172121"/>
    <lineage>
        <taxon>Bacteria</taxon>
        <taxon>Pseudomonadati</taxon>
        <taxon>Pseudomonadota</taxon>
        <taxon>Alphaproteobacteria</taxon>
        <taxon>Rhodobacterales</taxon>
        <taxon>Paracoccaceae</taxon>
        <taxon>Pararhodobacter</taxon>
    </lineage>
</organism>
<reference evidence="1 2" key="1">
    <citation type="submission" date="2018-04" db="EMBL/GenBank/DDBJ databases">
        <title>Pararhodobacter oceanense sp. nov., isolated from marine intertidal sediment.</title>
        <authorList>
            <person name="Wang X.-L."/>
            <person name="Du Z.-J."/>
        </authorList>
    </citation>
    <scope>NUCLEOTIDE SEQUENCE [LARGE SCALE GENOMIC DNA]</scope>
    <source>
        <strain evidence="1 2">AM505</strain>
    </source>
</reference>
<dbReference type="Proteomes" id="UP000245911">
    <property type="component" value="Unassembled WGS sequence"/>
</dbReference>
<evidence type="ECO:0000313" key="2">
    <source>
        <dbReference type="Proteomes" id="UP000245911"/>
    </source>
</evidence>
<proteinExistence type="predicted"/>
<comment type="caution">
    <text evidence="1">The sequence shown here is derived from an EMBL/GenBank/DDBJ whole genome shotgun (WGS) entry which is preliminary data.</text>
</comment>
<keyword evidence="2" id="KW-1185">Reference proteome</keyword>
<evidence type="ECO:0000313" key="1">
    <source>
        <dbReference type="EMBL" id="PVH27226.1"/>
    </source>
</evidence>
<dbReference type="RefSeq" id="WP_116560033.1">
    <property type="nucleotide sequence ID" value="NZ_QDKM01000024.1"/>
</dbReference>
<dbReference type="EMBL" id="QDKM01000024">
    <property type="protein sequence ID" value="PVH27226.1"/>
    <property type="molecule type" value="Genomic_DNA"/>
</dbReference>
<gene>
    <name evidence="1" type="ORF">DDE20_18725</name>
</gene>
<sequence>MEMPIDTSEDLTEMAAACYPLARVAITAIKNDVLELIADEHRESAQALLMNLEQGDTFKTANLDLLPALIKALDAQIAKGTRYETFYDNSAENVSHNNSWSQTRLTLNAQRLHSAKLHLRDLCASVYEVYDLLRAQTMIEAYRSAAPAEMRA</sequence>
<name>A0A2T8HP62_9RHOB</name>
<protein>
    <submittedName>
        <fullName evidence="1">Uncharacterized protein</fullName>
    </submittedName>
</protein>
<dbReference type="OrthoDB" id="7850530at2"/>